<reference evidence="2" key="1">
    <citation type="submission" date="2019-03" db="EMBL/GenBank/DDBJ databases">
        <title>Single cell metagenomics reveals metabolic interactions within the superorganism composed of flagellate Streblomastix strix and complex community of Bacteroidetes bacteria on its surface.</title>
        <authorList>
            <person name="Treitli S.C."/>
            <person name="Kolisko M."/>
            <person name="Husnik F."/>
            <person name="Keeling P."/>
            <person name="Hampl V."/>
        </authorList>
    </citation>
    <scope>NUCLEOTIDE SEQUENCE</scope>
    <source>
        <strain evidence="2">STM</strain>
    </source>
</reference>
<proteinExistence type="predicted"/>
<feature type="non-terminal residue" evidence="2">
    <location>
        <position position="1"/>
    </location>
</feature>
<name>A0A5J4Q5N8_9ZZZZ</name>
<gene>
    <name evidence="2" type="ORF">EZS27_033267</name>
</gene>
<dbReference type="PANTHER" id="PTHR30282">
    <property type="entry name" value="P-AMINOBENZOYL GLUTAMATE TRANSPORTER"/>
    <property type="match status" value="1"/>
</dbReference>
<keyword evidence="1" id="KW-0472">Membrane</keyword>
<sequence length="60" mass="7280">NVLTPFLFYMPLAFAYVQQYDKHFTYISLLRYTWRYSVWILAGWMLLFAGWYLSKTTLGI</sequence>
<dbReference type="InterPro" id="IPR004697">
    <property type="entry name" value="AbgT"/>
</dbReference>
<dbReference type="GO" id="GO:0015558">
    <property type="term" value="F:secondary active p-aminobenzoyl-glutamate transmembrane transporter activity"/>
    <property type="evidence" value="ECO:0007669"/>
    <property type="project" value="InterPro"/>
</dbReference>
<feature type="transmembrane region" description="Helical" evidence="1">
    <location>
        <begin position="36"/>
        <end position="54"/>
    </location>
</feature>
<accession>A0A5J4Q5N8</accession>
<dbReference type="GO" id="GO:1902604">
    <property type="term" value="P:p-aminobenzoyl-glutamate transmembrane transport"/>
    <property type="evidence" value="ECO:0007669"/>
    <property type="project" value="InterPro"/>
</dbReference>
<keyword evidence="1" id="KW-0812">Transmembrane</keyword>
<evidence type="ECO:0000256" key="1">
    <source>
        <dbReference type="SAM" id="Phobius"/>
    </source>
</evidence>
<keyword evidence="1" id="KW-1133">Transmembrane helix</keyword>
<evidence type="ECO:0000313" key="2">
    <source>
        <dbReference type="EMBL" id="KAA6316419.1"/>
    </source>
</evidence>
<organism evidence="2">
    <name type="scientific">termite gut metagenome</name>
    <dbReference type="NCBI Taxonomy" id="433724"/>
    <lineage>
        <taxon>unclassified sequences</taxon>
        <taxon>metagenomes</taxon>
        <taxon>organismal metagenomes</taxon>
    </lineage>
</organism>
<dbReference type="EMBL" id="SNRY01004889">
    <property type="protein sequence ID" value="KAA6316419.1"/>
    <property type="molecule type" value="Genomic_DNA"/>
</dbReference>
<protein>
    <submittedName>
        <fullName evidence="2">Uncharacterized protein</fullName>
    </submittedName>
</protein>
<comment type="caution">
    <text evidence="2">The sequence shown here is derived from an EMBL/GenBank/DDBJ whole genome shotgun (WGS) entry which is preliminary data.</text>
</comment>
<dbReference type="PANTHER" id="PTHR30282:SF0">
    <property type="entry name" value="P-AMINOBENZOYL-GLUTAMATE TRANSPORT PROTEIN"/>
    <property type="match status" value="1"/>
</dbReference>
<dbReference type="AlphaFoldDB" id="A0A5J4Q5N8"/>
<dbReference type="Pfam" id="PF03806">
    <property type="entry name" value="ABG_transport"/>
    <property type="match status" value="1"/>
</dbReference>